<evidence type="ECO:0000313" key="3">
    <source>
        <dbReference type="Proteomes" id="UP000185746"/>
    </source>
</evidence>
<protein>
    <submittedName>
        <fullName evidence="2">Uncharacterized protein</fullName>
    </submittedName>
</protein>
<dbReference type="EMBL" id="CP017560">
    <property type="protein sequence ID" value="AOV06463.1"/>
    <property type="molecule type" value="Genomic_DNA"/>
</dbReference>
<keyword evidence="3" id="KW-1185">Reference proteome</keyword>
<gene>
    <name evidence="2" type="ORF">BI350_01810</name>
</gene>
<sequence>MIGVEGGDSCGISGTGETPQERSDEEAHRPPHGKRPPETEINLVRNILQFKLIMKLIKIAKEG</sequence>
<organism evidence="2 3">
    <name type="scientific">Sporosarcina ureilytica</name>
    <dbReference type="NCBI Taxonomy" id="298596"/>
    <lineage>
        <taxon>Bacteria</taxon>
        <taxon>Bacillati</taxon>
        <taxon>Bacillota</taxon>
        <taxon>Bacilli</taxon>
        <taxon>Bacillales</taxon>
        <taxon>Caryophanaceae</taxon>
        <taxon>Sporosarcina</taxon>
    </lineage>
</organism>
<feature type="region of interest" description="Disordered" evidence="1">
    <location>
        <begin position="1"/>
        <end position="40"/>
    </location>
</feature>
<dbReference type="Proteomes" id="UP000185746">
    <property type="component" value="Chromosome"/>
</dbReference>
<name>A0A1D8JCN1_9BACL</name>
<accession>A0A1D8JCN1</accession>
<dbReference type="KEGG" id="surl:BI350_01810"/>
<proteinExistence type="predicted"/>
<reference evidence="2 3" key="1">
    <citation type="submission" date="2016-09" db="EMBL/GenBank/DDBJ databases">
        <title>Complete genome sequence of the Lysinibacillus sphaericus LMG 22257, a specie of Bacillus with ureolytic activity that can effectively biodeposit calcium carbonate.</title>
        <authorList>
            <person name="Yan W."/>
        </authorList>
    </citation>
    <scope>NUCLEOTIDE SEQUENCE [LARGE SCALE GENOMIC DNA]</scope>
    <source>
        <strain evidence="2 3">LMG 22257</strain>
    </source>
</reference>
<feature type="compositionally biased region" description="Basic and acidic residues" evidence="1">
    <location>
        <begin position="19"/>
        <end position="29"/>
    </location>
</feature>
<evidence type="ECO:0000256" key="1">
    <source>
        <dbReference type="SAM" id="MobiDB-lite"/>
    </source>
</evidence>
<dbReference type="AlphaFoldDB" id="A0A1D8JCN1"/>
<evidence type="ECO:0000313" key="2">
    <source>
        <dbReference type="EMBL" id="AOV06463.1"/>
    </source>
</evidence>